<keyword evidence="2" id="KW-1185">Reference proteome</keyword>
<proteinExistence type="predicted"/>
<name>A0ABU9VIA9_9BACI</name>
<dbReference type="RefSeq" id="WP_343130544.1">
    <property type="nucleotide sequence ID" value="NZ_JBCITK010000001.1"/>
</dbReference>
<protein>
    <submittedName>
        <fullName evidence="1">Uncharacterized protein</fullName>
    </submittedName>
</protein>
<sequence>MMFLYHVYGELEDNKNLQMALKSGLSPNYTSTFLGSGGGGAFFPEIMEEIQHTSEYEKWINFDKGIVVFLDPNGFKKYLKFPVFSNQIMVFDRSITSILFSYIEDEYVFNETGRVGTMIEPGTHDKRTLIEMYWESRVSLNDFLLTHPYEKPEILVFDHVPPEMLTLE</sequence>
<reference evidence="1 2" key="1">
    <citation type="submission" date="2024-03" db="EMBL/GenBank/DDBJ databases">
        <title>Bacilli Hybrid Assemblies.</title>
        <authorList>
            <person name="Kovac J."/>
        </authorList>
    </citation>
    <scope>NUCLEOTIDE SEQUENCE [LARGE SCALE GENOMIC DNA]</scope>
    <source>
        <strain evidence="1 2">FSL R7-0666</strain>
    </source>
</reference>
<comment type="caution">
    <text evidence="1">The sequence shown here is derived from an EMBL/GenBank/DDBJ whole genome shotgun (WGS) entry which is preliminary data.</text>
</comment>
<gene>
    <name evidence="1" type="ORF">MKY91_10885</name>
</gene>
<dbReference type="Proteomes" id="UP001418796">
    <property type="component" value="Unassembled WGS sequence"/>
</dbReference>
<organism evidence="1 2">
    <name type="scientific">Alkalicoccobacillus gibsonii</name>
    <dbReference type="NCBI Taxonomy" id="79881"/>
    <lineage>
        <taxon>Bacteria</taxon>
        <taxon>Bacillati</taxon>
        <taxon>Bacillota</taxon>
        <taxon>Bacilli</taxon>
        <taxon>Bacillales</taxon>
        <taxon>Bacillaceae</taxon>
        <taxon>Alkalicoccobacillus</taxon>
    </lineage>
</organism>
<accession>A0ABU9VIA9</accession>
<evidence type="ECO:0000313" key="2">
    <source>
        <dbReference type="Proteomes" id="UP001418796"/>
    </source>
</evidence>
<dbReference type="EMBL" id="JBCITK010000001">
    <property type="protein sequence ID" value="MEN0643651.1"/>
    <property type="molecule type" value="Genomic_DNA"/>
</dbReference>
<evidence type="ECO:0000313" key="1">
    <source>
        <dbReference type="EMBL" id="MEN0643651.1"/>
    </source>
</evidence>